<dbReference type="InterPro" id="IPR029058">
    <property type="entry name" value="AB_hydrolase_fold"/>
</dbReference>
<dbReference type="Gene3D" id="3.40.50.1820">
    <property type="entry name" value="alpha/beta hydrolase"/>
    <property type="match status" value="1"/>
</dbReference>
<evidence type="ECO:0000256" key="1">
    <source>
        <dbReference type="ARBA" id="ARBA00010088"/>
    </source>
</evidence>
<keyword evidence="2 4" id="KW-0378">Hydrolase</keyword>
<feature type="domain" description="AB hydrolase-1" evidence="3">
    <location>
        <begin position="51"/>
        <end position="222"/>
    </location>
</feature>
<evidence type="ECO:0000259" key="3">
    <source>
        <dbReference type="Pfam" id="PF00561"/>
    </source>
</evidence>
<keyword evidence="5" id="KW-1185">Reference proteome</keyword>
<name>A0ABW3FPE8_9PSEU</name>
<gene>
    <name evidence="4" type="ORF">ACFQ16_11775</name>
</gene>
<dbReference type="Pfam" id="PF00561">
    <property type="entry name" value="Abhydrolase_1"/>
    <property type="match status" value="1"/>
</dbReference>
<dbReference type="Proteomes" id="UP001597018">
    <property type="component" value="Unassembled WGS sequence"/>
</dbReference>
<proteinExistence type="inferred from homology"/>
<dbReference type="SUPFAM" id="SSF53474">
    <property type="entry name" value="alpha/beta-Hydrolases"/>
    <property type="match status" value="1"/>
</dbReference>
<reference evidence="5" key="1">
    <citation type="journal article" date="2019" name="Int. J. Syst. Evol. Microbiol.">
        <title>The Global Catalogue of Microorganisms (GCM) 10K type strain sequencing project: providing services to taxonomists for standard genome sequencing and annotation.</title>
        <authorList>
            <consortium name="The Broad Institute Genomics Platform"/>
            <consortium name="The Broad Institute Genome Sequencing Center for Infectious Disease"/>
            <person name="Wu L."/>
            <person name="Ma J."/>
        </authorList>
    </citation>
    <scope>NUCLEOTIDE SEQUENCE [LARGE SCALE GENOMIC DNA]</scope>
    <source>
        <strain evidence="5">CCUG 56401</strain>
    </source>
</reference>
<dbReference type="PANTHER" id="PTHR43248:SF2">
    <property type="entry name" value="PROLYL AMINOPEPTIDASE"/>
    <property type="match status" value="1"/>
</dbReference>
<dbReference type="PANTHER" id="PTHR43248">
    <property type="entry name" value="2-SUCCINYL-6-HYDROXY-2,4-CYCLOHEXADIENE-1-CARBOXYLATE SYNTHASE"/>
    <property type="match status" value="1"/>
</dbReference>
<protein>
    <submittedName>
        <fullName evidence="4">Alpha/beta hydrolase</fullName>
    </submittedName>
</protein>
<dbReference type="GO" id="GO:0016787">
    <property type="term" value="F:hydrolase activity"/>
    <property type="evidence" value="ECO:0007669"/>
    <property type="project" value="UniProtKB-KW"/>
</dbReference>
<comment type="caution">
    <text evidence="4">The sequence shown here is derived from an EMBL/GenBank/DDBJ whole genome shotgun (WGS) entry which is preliminary data.</text>
</comment>
<sequence length="428" mass="47856">MSVVTTYRRPGLVARDHVFRVPLRHGDPESPEIEVFGREVVAPGKEDDRLPWLVYFQGGPGGKAERPLSTSAWLGRALRDHRVLLLDQRGTGRSTPANRTTLAGMGPREQAEHLGLLRADSIVRDAEVLRERLIGEEPWSVLGQSFGGFCALTYLSTAPHGLRQVLITGGIPTLTGHADDVYRAAYPRVLAKNDAYYARYPGDVDLARRVVDHLAEHDVRMPTGERLTPERFQTLGIQFGQGARFDALHYLLEEAFVPGPRGPELSDTFLRGVDAVVSFAERPLYAVLHESIYCQGGASRWSAHRVRGEFDRFDLSRGGRVEFTGEMIYPWMFEQDPALVPLREAADLLAHRRDWPALYDLDRLARNDVPVAAAVYHDDMYVDRDQALESAGRVRGARTWVTNEYEHDGVKASPAVLDRLLAMNRGDA</sequence>
<dbReference type="InterPro" id="IPR002410">
    <property type="entry name" value="Peptidase_S33"/>
</dbReference>
<evidence type="ECO:0000256" key="2">
    <source>
        <dbReference type="ARBA" id="ARBA00022801"/>
    </source>
</evidence>
<dbReference type="RefSeq" id="WP_263247984.1">
    <property type="nucleotide sequence ID" value="NZ_BAABLT010000005.1"/>
</dbReference>
<dbReference type="PRINTS" id="PR00793">
    <property type="entry name" value="PROAMNOPTASE"/>
</dbReference>
<dbReference type="EMBL" id="JBHTIW010000007">
    <property type="protein sequence ID" value="MFD0920421.1"/>
    <property type="molecule type" value="Genomic_DNA"/>
</dbReference>
<accession>A0ABW3FPE8</accession>
<evidence type="ECO:0000313" key="5">
    <source>
        <dbReference type="Proteomes" id="UP001597018"/>
    </source>
</evidence>
<dbReference type="InterPro" id="IPR051601">
    <property type="entry name" value="Serine_prot/Carboxylest_S33"/>
</dbReference>
<evidence type="ECO:0000313" key="4">
    <source>
        <dbReference type="EMBL" id="MFD0920421.1"/>
    </source>
</evidence>
<organism evidence="4 5">
    <name type="scientific">Saccharopolyspora rosea</name>
    <dbReference type="NCBI Taxonomy" id="524884"/>
    <lineage>
        <taxon>Bacteria</taxon>
        <taxon>Bacillati</taxon>
        <taxon>Actinomycetota</taxon>
        <taxon>Actinomycetes</taxon>
        <taxon>Pseudonocardiales</taxon>
        <taxon>Pseudonocardiaceae</taxon>
        <taxon>Saccharopolyspora</taxon>
    </lineage>
</organism>
<comment type="similarity">
    <text evidence="1">Belongs to the peptidase S33 family.</text>
</comment>
<dbReference type="InterPro" id="IPR000073">
    <property type="entry name" value="AB_hydrolase_1"/>
</dbReference>